<dbReference type="GO" id="GO:0044423">
    <property type="term" value="C:virion component"/>
    <property type="evidence" value="ECO:0007669"/>
    <property type="project" value="UniProtKB-KW"/>
</dbReference>
<comment type="subcellular location">
    <subcellularLocation>
        <location evidence="1">Virion</location>
    </subcellularLocation>
</comment>
<dbReference type="SUPFAM" id="SSF56563">
    <property type="entry name" value="Major capsid protein gp5"/>
    <property type="match status" value="1"/>
</dbReference>
<evidence type="ECO:0000313" key="6">
    <source>
        <dbReference type="Proteomes" id="UP000287876"/>
    </source>
</evidence>
<dbReference type="Pfam" id="PF05065">
    <property type="entry name" value="Phage_capsid"/>
    <property type="match status" value="1"/>
</dbReference>
<evidence type="ECO:0000259" key="4">
    <source>
        <dbReference type="Pfam" id="PF05065"/>
    </source>
</evidence>
<protein>
    <submittedName>
        <fullName evidence="5">Major capsid protein</fullName>
    </submittedName>
</protein>
<dbReference type="Proteomes" id="UP000287876">
    <property type="component" value="Segment"/>
</dbReference>
<evidence type="ECO:0000256" key="2">
    <source>
        <dbReference type="ARBA" id="ARBA00022844"/>
    </source>
</evidence>
<name>A0A3S9UAP4_9CAUD</name>
<keyword evidence="2" id="KW-0946">Virion</keyword>
<reference evidence="5 6" key="1">
    <citation type="submission" date="2018-12" db="EMBL/GenBank/DDBJ databases">
        <authorList>
            <person name="Betsko A.J."/>
            <person name="Stoner T.H."/>
            <person name="Garlena R.A."/>
            <person name="Russell D.A."/>
            <person name="Pope W.H."/>
            <person name="Jacobs-Sera D."/>
            <person name="Hatfull G.F."/>
        </authorList>
    </citation>
    <scope>NUCLEOTIDE SEQUENCE [LARGE SCALE GENOMIC DNA]</scope>
</reference>
<accession>A0A3S9UAP4</accession>
<dbReference type="InterPro" id="IPR024455">
    <property type="entry name" value="Phage_capsid"/>
</dbReference>
<feature type="domain" description="Phage capsid-like C-terminal" evidence="4">
    <location>
        <begin position="167"/>
        <end position="447"/>
    </location>
</feature>
<dbReference type="NCBIfam" id="TIGR01554">
    <property type="entry name" value="major_cap_HK97"/>
    <property type="match status" value="1"/>
</dbReference>
<sequence length="474" mass="51123">MINQCPNSLGNSLKKGVTFSMEKHLEELRALRAAAAEAIATLKAERQAIADGAKAEKRDALSADETAEFRAKSAAIKEELDKVDDLDEQIRELESEIERSGKLEAETRRVAKVQVTNEHLTYERGNGKSYVQDILARHFGVDDGTAQERLNRHAQEARALNRTEGTGGYLVPPVWLMDRFIELARPGRVYANLCPSEALPPGTDSISIPKIATGTSTAIQTADNATISETDLTDTSVSCGVKTIAGAQALSIQALEQSPLNFDEIIFRDLAGDYAVKLDLQVISGSNSGNQVKGVRTGTKTMVTATDTGSQLSKVKTAYAKIADAVQRVHTERFMAPEVIVMHPRRWAAFQAVFTSNDVPFGAASGSASLPQLGAFNGVVPAGYVGQLHGLPVVTDPNLPTTLGDGTNEDVIHVLRVSDLLLFESGIRTRTLEQTRADNLSVLFQVYGYLAFTSERHPKSVVEISGSALTAPSF</sequence>
<keyword evidence="3" id="KW-0175">Coiled coil</keyword>
<feature type="coiled-coil region" evidence="3">
    <location>
        <begin position="21"/>
        <end position="48"/>
    </location>
</feature>
<feature type="coiled-coil region" evidence="3">
    <location>
        <begin position="76"/>
        <end position="106"/>
    </location>
</feature>
<proteinExistence type="predicted"/>
<organism evidence="5 6">
    <name type="scientific">Mycobacterium phage Duke13</name>
    <dbReference type="NCBI Taxonomy" id="2499038"/>
    <lineage>
        <taxon>Viruses</taxon>
        <taxon>Duplodnaviria</taxon>
        <taxon>Heunggongvirae</taxon>
        <taxon>Uroviricota</taxon>
        <taxon>Caudoviricetes</taxon>
        <taxon>Omegavirus</taxon>
        <taxon>Omegavirus baka</taxon>
    </lineage>
</organism>
<evidence type="ECO:0000256" key="1">
    <source>
        <dbReference type="ARBA" id="ARBA00004328"/>
    </source>
</evidence>
<evidence type="ECO:0000256" key="3">
    <source>
        <dbReference type="SAM" id="Coils"/>
    </source>
</evidence>
<dbReference type="Gene3D" id="3.30.2400.10">
    <property type="entry name" value="Major capsid protein gp5"/>
    <property type="match status" value="1"/>
</dbReference>
<gene>
    <name evidence="5" type="primary">10</name>
    <name evidence="5" type="ORF">PBI_DUKE13_10</name>
</gene>
<evidence type="ECO:0000313" key="5">
    <source>
        <dbReference type="EMBL" id="AZS07354.1"/>
    </source>
</evidence>
<dbReference type="EMBL" id="MK279849">
    <property type="protein sequence ID" value="AZS07354.1"/>
    <property type="molecule type" value="Genomic_DNA"/>
</dbReference>
<dbReference type="InterPro" id="IPR054612">
    <property type="entry name" value="Phage_capsid-like_C"/>
</dbReference>